<sequence length="155" mass="17040">MKRLLVVAAFVAALVLAGGTALAWHAPAEGVPAALRQGAERGYFIWHDGDGLHLRVHARVSTRPFSGSIRTDGHFAAVHGRKLEYGDHYRLDNDKKTIRFQFRTAGAMDGLDFRVAGGSYVAFTLMVDGAQANPDGIFIGHEGWRPSSHRFTLRR</sequence>
<name>A0ABU3NV89_9FIRM</name>
<keyword evidence="1" id="KW-0732">Signal</keyword>
<protein>
    <submittedName>
        <fullName evidence="2">Uncharacterized protein</fullName>
    </submittedName>
</protein>
<feature type="signal peptide" evidence="1">
    <location>
        <begin position="1"/>
        <end position="23"/>
    </location>
</feature>
<feature type="chain" id="PRO_5046983450" evidence="1">
    <location>
        <begin position="24"/>
        <end position="155"/>
    </location>
</feature>
<gene>
    <name evidence="2" type="ORF">Q4T40_05735</name>
</gene>
<dbReference type="EMBL" id="JAUOZS010000001">
    <property type="protein sequence ID" value="MDT8900739.1"/>
    <property type="molecule type" value="Genomic_DNA"/>
</dbReference>
<keyword evidence="3" id="KW-1185">Reference proteome</keyword>
<proteinExistence type="predicted"/>
<accession>A0ABU3NV89</accession>
<evidence type="ECO:0000256" key="1">
    <source>
        <dbReference type="SAM" id="SignalP"/>
    </source>
</evidence>
<dbReference type="RefSeq" id="WP_413779273.1">
    <property type="nucleotide sequence ID" value="NZ_JAUOZS010000001.1"/>
</dbReference>
<evidence type="ECO:0000313" key="3">
    <source>
        <dbReference type="Proteomes" id="UP001254848"/>
    </source>
</evidence>
<organism evidence="2 3">
    <name type="scientific">Anaeroselena agilis</name>
    <dbReference type="NCBI Taxonomy" id="3063788"/>
    <lineage>
        <taxon>Bacteria</taxon>
        <taxon>Bacillati</taxon>
        <taxon>Bacillota</taxon>
        <taxon>Negativicutes</taxon>
        <taxon>Acetonemataceae</taxon>
        <taxon>Anaeroselena</taxon>
    </lineage>
</organism>
<comment type="caution">
    <text evidence="2">The sequence shown here is derived from an EMBL/GenBank/DDBJ whole genome shotgun (WGS) entry which is preliminary data.</text>
</comment>
<evidence type="ECO:0000313" key="2">
    <source>
        <dbReference type="EMBL" id="MDT8900739.1"/>
    </source>
</evidence>
<dbReference type="Proteomes" id="UP001254848">
    <property type="component" value="Unassembled WGS sequence"/>
</dbReference>
<reference evidence="2 3" key="1">
    <citation type="submission" date="2023-07" db="EMBL/GenBank/DDBJ databases">
        <title>The novel representative of Negativicutes class, Anaeroselena agilis gen. nov. sp. nov.</title>
        <authorList>
            <person name="Prokofeva M.I."/>
            <person name="Elcheninov A.G."/>
            <person name="Klyukina A."/>
            <person name="Kublanov I.V."/>
            <person name="Frolov E.N."/>
            <person name="Podosokorskaya O.A."/>
        </authorList>
    </citation>
    <scope>NUCLEOTIDE SEQUENCE [LARGE SCALE GENOMIC DNA]</scope>
    <source>
        <strain evidence="2 3">4137-cl</strain>
    </source>
</reference>